<dbReference type="PRINTS" id="PR00364">
    <property type="entry name" value="DISEASERSIST"/>
</dbReference>
<dbReference type="HOGENOM" id="CLU_004665_2_1_11"/>
<dbReference type="PANTHER" id="PTHR10098">
    <property type="entry name" value="RAPSYN-RELATED"/>
    <property type="match status" value="1"/>
</dbReference>
<dbReference type="Pfam" id="PF13374">
    <property type="entry name" value="TPR_10"/>
    <property type="match status" value="2"/>
</dbReference>
<feature type="repeat" description="TPR" evidence="1">
    <location>
        <begin position="688"/>
        <end position="721"/>
    </location>
</feature>
<dbReference type="AlphaFoldDB" id="D1A3D1"/>
<keyword evidence="3" id="KW-1185">Reference proteome</keyword>
<dbReference type="Proteomes" id="UP000001918">
    <property type="component" value="Chromosome"/>
</dbReference>
<gene>
    <name evidence="2" type="ordered locus">Tcur_0458</name>
</gene>
<reference evidence="2 3" key="1">
    <citation type="journal article" date="2011" name="Stand. Genomic Sci.">
        <title>Complete genome sequence of Thermomonospora curvata type strain (B9).</title>
        <authorList>
            <person name="Chertkov O."/>
            <person name="Sikorski J."/>
            <person name="Nolan M."/>
            <person name="Lapidus A."/>
            <person name="Lucas S."/>
            <person name="Del Rio T.G."/>
            <person name="Tice H."/>
            <person name="Cheng J.F."/>
            <person name="Goodwin L."/>
            <person name="Pitluck S."/>
            <person name="Liolios K."/>
            <person name="Ivanova N."/>
            <person name="Mavromatis K."/>
            <person name="Mikhailova N."/>
            <person name="Ovchinnikova G."/>
            <person name="Pati A."/>
            <person name="Chen A."/>
            <person name="Palaniappan K."/>
            <person name="Djao O.D."/>
            <person name="Land M."/>
            <person name="Hauser L."/>
            <person name="Chang Y.J."/>
            <person name="Jeffries C.D."/>
            <person name="Brettin T."/>
            <person name="Han C."/>
            <person name="Detter J.C."/>
            <person name="Rohde M."/>
            <person name="Goker M."/>
            <person name="Woyke T."/>
            <person name="Bristow J."/>
            <person name="Eisen J.A."/>
            <person name="Markowitz V."/>
            <person name="Hugenholtz P."/>
            <person name="Klenk H.P."/>
            <person name="Kyrpides N.C."/>
        </authorList>
    </citation>
    <scope>NUCLEOTIDE SEQUENCE [LARGE SCALE GENOMIC DNA]</scope>
    <source>
        <strain evidence="3">ATCC 19995 / DSM 43183 / JCM 3096 / KCTC 9072 / NBRC 15933 / NCIMB 10081 / Henssen B9</strain>
    </source>
</reference>
<feature type="repeat" description="TPR" evidence="1">
    <location>
        <begin position="608"/>
        <end position="641"/>
    </location>
</feature>
<name>D1A3D1_THECD</name>
<dbReference type="eggNOG" id="COG3903">
    <property type="taxonomic scope" value="Bacteria"/>
</dbReference>
<dbReference type="InterPro" id="IPR011990">
    <property type="entry name" value="TPR-like_helical_dom_sf"/>
</dbReference>
<dbReference type="STRING" id="471852.Tcur_0458"/>
<evidence type="ECO:0000313" key="2">
    <source>
        <dbReference type="EMBL" id="ACY96056.1"/>
    </source>
</evidence>
<keyword evidence="1" id="KW-0802">TPR repeat</keyword>
<dbReference type="SUPFAM" id="SSF52540">
    <property type="entry name" value="P-loop containing nucleoside triphosphate hydrolases"/>
    <property type="match status" value="1"/>
</dbReference>
<dbReference type="eggNOG" id="COG0457">
    <property type="taxonomic scope" value="Bacteria"/>
</dbReference>
<dbReference type="InterPro" id="IPR027417">
    <property type="entry name" value="P-loop_NTPase"/>
</dbReference>
<proteinExistence type="predicted"/>
<sequence length="941" mass="102432">MVADTLVPPPAIWVGREEELDRLRQARRQAQAAGRPVVLSAVHGMGGAGKTALARALAAEVAADYPDGRIEVDLFGFTPGHEPRDPGEVLGELLAQVGFDPADIPAHPQAKVGLWRSWLASRRVLLILDNARDAAQVQPLLPGVGAAGGCLVVVTSRNQLTELDAAARIRVDTLPPQDAAALLVEAAGRSRAEIRATGEELAELARLCGYLPLALRPVGALLARLSAAELIEVMRAADHPLHYLDEADRAARTAFTVSYQALSPALREVLGACAWHPGPDFDAGSLAALTAKPRPLAAVRLAELLQRNMLIGLPHGRYTFHDLFLGYARHHTGYSADDPGVRQARHRLYQHLTATTDTAISTLTTKSTNHTGNAFATPTQARTWLSAATGELTTAAYTALTDHWSQAPTLAHHVARWLRLDDRYEQAAGLYTALHTTAQTTGDQRGQADALQGLGITARLQNEYGRAADYHHQALQIYQDIGNRRGQANALHSLGITAQLQDEYGRAADYHHQALQIYQDIDDRLGQADALHSLGITARLQNEYGRAADYHHQALQIYQDIDDRLGQANALHSLGITAQLQNEYGRAADYHHQALQIYQDIGNRGGQADALQGLGETTRLQDEYGRAANYYGRALQIYQDIGDRGGQADALQGLGDIARLQDEYGRAANYYGRALQIYQDIGNRGGQADALQGLGETTRLQDEYGRAANYYGRALQIYQDIGNRGGQADALQGLGDIARLQDEYGRAANYYGRALQIYQDIGDRRGQADALQGLGDIARLQDEYGRAANYYGRALQIYQDIGDRRGQANALHSLGITARLQNEYGRAADYHHQALQIYQDIGNRGGQANALQGLGITAQSQNEYGRAADYHHQALQIYQDIDDRLGQANAHLGLALLAEGQGQPQTAAQAYQSAATLYTEIGFTEQANQCSTAYQRIKRKA</sequence>
<dbReference type="InterPro" id="IPR019734">
    <property type="entry name" value="TPR_rpt"/>
</dbReference>
<protein>
    <submittedName>
        <fullName evidence="2">NB-ARC domain protein</fullName>
    </submittedName>
</protein>
<dbReference type="GO" id="GO:0043531">
    <property type="term" value="F:ADP binding"/>
    <property type="evidence" value="ECO:0007669"/>
    <property type="project" value="InterPro"/>
</dbReference>
<dbReference type="KEGG" id="tcu:Tcur_0458"/>
<evidence type="ECO:0000256" key="1">
    <source>
        <dbReference type="PROSITE-ProRule" id="PRU00339"/>
    </source>
</evidence>
<dbReference type="PROSITE" id="PS50005">
    <property type="entry name" value="TPR"/>
    <property type="match status" value="2"/>
</dbReference>
<dbReference type="Gene3D" id="3.40.50.300">
    <property type="entry name" value="P-loop containing nucleotide triphosphate hydrolases"/>
    <property type="match status" value="1"/>
</dbReference>
<accession>D1A3D1</accession>
<dbReference type="Pfam" id="PF13424">
    <property type="entry name" value="TPR_12"/>
    <property type="match status" value="5"/>
</dbReference>
<dbReference type="Gene3D" id="1.25.40.10">
    <property type="entry name" value="Tetratricopeptide repeat domain"/>
    <property type="match status" value="3"/>
</dbReference>
<dbReference type="PANTHER" id="PTHR10098:SF106">
    <property type="entry name" value="TETRATRICOPEPTIDE REPEAT PROTEIN 28-LIKE PROTEIN"/>
    <property type="match status" value="1"/>
</dbReference>
<evidence type="ECO:0000313" key="3">
    <source>
        <dbReference type="Proteomes" id="UP000001918"/>
    </source>
</evidence>
<dbReference type="SMART" id="SM00028">
    <property type="entry name" value="TPR"/>
    <property type="match status" value="12"/>
</dbReference>
<organism evidence="2 3">
    <name type="scientific">Thermomonospora curvata (strain ATCC 19995 / DSM 43183 / JCM 3096 / KCTC 9072 / NBRC 15933 / NCIMB 10081 / Henssen B9)</name>
    <dbReference type="NCBI Taxonomy" id="471852"/>
    <lineage>
        <taxon>Bacteria</taxon>
        <taxon>Bacillati</taxon>
        <taxon>Actinomycetota</taxon>
        <taxon>Actinomycetes</taxon>
        <taxon>Streptosporangiales</taxon>
        <taxon>Thermomonosporaceae</taxon>
        <taxon>Thermomonospora</taxon>
    </lineage>
</organism>
<dbReference type="SUPFAM" id="SSF48452">
    <property type="entry name" value="TPR-like"/>
    <property type="match status" value="4"/>
</dbReference>
<dbReference type="EMBL" id="CP001738">
    <property type="protein sequence ID" value="ACY96056.1"/>
    <property type="molecule type" value="Genomic_DNA"/>
</dbReference>